<reference evidence="2" key="1">
    <citation type="submission" date="2015-09" db="EMBL/GenBank/DDBJ databases">
        <authorList>
            <consortium name="Pathogen Informatics"/>
        </authorList>
    </citation>
    <scope>NUCLEOTIDE SEQUENCE [LARGE SCALE GENOMIC DNA]</scope>
    <source>
        <strain evidence="2">Lake Konstanz</strain>
    </source>
</reference>
<organism evidence="1 2">
    <name type="scientific">Bodo saltans</name>
    <name type="common">Flagellated protozoan</name>
    <dbReference type="NCBI Taxonomy" id="75058"/>
    <lineage>
        <taxon>Eukaryota</taxon>
        <taxon>Discoba</taxon>
        <taxon>Euglenozoa</taxon>
        <taxon>Kinetoplastea</taxon>
        <taxon>Metakinetoplastina</taxon>
        <taxon>Eubodonida</taxon>
        <taxon>Bodonidae</taxon>
        <taxon>Bodo</taxon>
    </lineage>
</organism>
<sequence length="702" mass="78101">MIVCRLFIGVKKRLERLDVNSKAVFTLVEDGPTRPSSSVVDVIWSRNKTGEYNIIAEFRHDFLAEPSDTVKQVWSTKITVVSLSEVPICLLEDNVYFVMREMQSVCLSHIVVLLEHLHYTWLQEFCRTGPTSPFNSLHVSNDEWWTALEFGPGCRGKLAEKFKRCHLVSHHAKKLEYPAESKLTAFEGGSTYFFIALFDEDCTTLRASSNEGGFTQLNVRNGHAVRGQLPVGSIKNCTFEITVDCKNECHTASFCSPPLLEPHPIKPGGAIIFFSSPNSILSYQNCNPGAVAENAKAAVATPPKPPTGKYLLEVTSMPKANAVVVPRRLLDSNNKLLFDEDDVVAPNLTTMEANMLADGEFQGLAFKAYCLWDPPQCCNFPVKLYFEYDKFDIRDKKLPARPGMTKLKITQHDIDANAPLRLSSTSTLTIMEIKDGDIDIKYQPYQYLLTTAESVVSSAGDNNTSPSNVIASNHVASIGQKKAYLLRQAALLANLRSYLKASFSQRAPSSTVPVRADASPVVVTRDDALILYITEKCKRSLAELQQLCQPPTKADGFLTEAQWVGCWATGVGSRVSILRNIARCLRDAHSAPCALLFLRYIIDDIRHFAEVSKFLCELRTLHYKILQKQCREGNYLTAANVLNMSLQEWRNCYRSGPGCRDAMAADVGACVDRRAFTKIGFADDTKTSVSGFLDNPVKRTAK</sequence>
<dbReference type="EMBL" id="CYKH01002168">
    <property type="protein sequence ID" value="CUG93610.1"/>
    <property type="molecule type" value="Genomic_DNA"/>
</dbReference>
<name>A0A0S4JVX9_BODSA</name>
<gene>
    <name evidence="1" type="ORF">BSAL_43765</name>
</gene>
<accession>A0A0S4JVX9</accession>
<protein>
    <submittedName>
        <fullName evidence="1">Uncharacterized protein</fullName>
    </submittedName>
</protein>
<dbReference type="AlphaFoldDB" id="A0A0S4JVX9"/>
<evidence type="ECO:0000313" key="2">
    <source>
        <dbReference type="Proteomes" id="UP000051952"/>
    </source>
</evidence>
<evidence type="ECO:0000313" key="1">
    <source>
        <dbReference type="EMBL" id="CUG93610.1"/>
    </source>
</evidence>
<dbReference type="Proteomes" id="UP000051952">
    <property type="component" value="Unassembled WGS sequence"/>
</dbReference>
<keyword evidence="2" id="KW-1185">Reference proteome</keyword>
<proteinExistence type="predicted"/>
<dbReference type="VEuPathDB" id="TriTrypDB:BSAL_43765"/>